<comment type="similarity">
    <text evidence="4">Belongs to the class I-like SAM-binding methyltransferase superfamily. RNA M5U methyltransferase family.</text>
</comment>
<dbReference type="Proteomes" id="UP000179243">
    <property type="component" value="Unassembled WGS sequence"/>
</dbReference>
<dbReference type="InterPro" id="IPR012340">
    <property type="entry name" value="NA-bd_OB-fold"/>
</dbReference>
<dbReference type="Gene3D" id="2.40.50.140">
    <property type="entry name" value="Nucleic acid-binding proteins"/>
    <property type="match status" value="1"/>
</dbReference>
<dbReference type="NCBIfam" id="TIGR00479">
    <property type="entry name" value="rumA"/>
    <property type="match status" value="1"/>
</dbReference>
<dbReference type="EMBL" id="MFYX01000018">
    <property type="protein sequence ID" value="OGK06894.1"/>
    <property type="molecule type" value="Genomic_DNA"/>
</dbReference>
<dbReference type="GO" id="GO:0070475">
    <property type="term" value="P:rRNA base methylation"/>
    <property type="evidence" value="ECO:0007669"/>
    <property type="project" value="TreeGrafter"/>
</dbReference>
<evidence type="ECO:0000313" key="7">
    <source>
        <dbReference type="EMBL" id="OGK06894.1"/>
    </source>
</evidence>
<dbReference type="FunFam" id="2.40.50.1070:FF:000003">
    <property type="entry name" value="23S rRNA (Uracil-5-)-methyltransferase RumA"/>
    <property type="match status" value="1"/>
</dbReference>
<dbReference type="PROSITE" id="PS01230">
    <property type="entry name" value="TRMA_1"/>
    <property type="match status" value="1"/>
</dbReference>
<dbReference type="PROSITE" id="PS50926">
    <property type="entry name" value="TRAM"/>
    <property type="match status" value="1"/>
</dbReference>
<dbReference type="SUPFAM" id="SSF50249">
    <property type="entry name" value="Nucleic acid-binding proteins"/>
    <property type="match status" value="1"/>
</dbReference>
<dbReference type="PANTHER" id="PTHR11061">
    <property type="entry name" value="RNA M5U METHYLTRANSFERASE"/>
    <property type="match status" value="1"/>
</dbReference>
<evidence type="ECO:0000256" key="1">
    <source>
        <dbReference type="ARBA" id="ARBA00022603"/>
    </source>
</evidence>
<sequence length="447" mass="48839">MKSMEKAIEIIVDRMALAGEGVGRINTIPVFVAGALSGERVRARITERKKSYMRGQTMEILSPSADRVSPACPVYGMCGGCNVMHLAYGAQVQYKKQLVCEAMQRIGGFSSIPVNECIASPHEFGYRNKIQVPIREKKRRLVMGFFAQNSHDVVPVASCPVHCEQGNRVYGVVRDMVTRSGIHAYSEQAHTGVLRHVLVRTARFTGESLVCLISMAPSGQRLEQLARALCAKCPGVKGVVLNINKTRGNVILGQATYQLAGQPYVTEEIEGLRFRITAPSFFQINSAQITVMHSIIAGFLKEHACETLVDAYCGVGVFSLLLSRTAKQVIGIESVSEAIRDARLNASLNNINNTEFIQGFVENEIHKIKDIDAVILNPPRTGCEGSVLHALGKAKPGKIVYVSCNPATLARDLKIITDSGYKIMLVQPVDMFPQTAHVETIVGLTLK</sequence>
<dbReference type="Gene3D" id="2.40.50.1070">
    <property type="match status" value="1"/>
</dbReference>
<evidence type="ECO:0000256" key="4">
    <source>
        <dbReference type="PROSITE-ProRule" id="PRU01024"/>
    </source>
</evidence>
<dbReference type="PANTHER" id="PTHR11061:SF30">
    <property type="entry name" value="TRNA (URACIL(54)-C(5))-METHYLTRANSFERASE"/>
    <property type="match status" value="1"/>
</dbReference>
<gene>
    <name evidence="7" type="ORF">A2519_11585</name>
</gene>
<keyword evidence="3 4" id="KW-0949">S-adenosyl-L-methionine</keyword>
<feature type="active site" description="Nucleophile" evidence="4">
    <location>
        <position position="404"/>
    </location>
</feature>
<evidence type="ECO:0000256" key="5">
    <source>
        <dbReference type="PROSITE-ProRule" id="PRU10015"/>
    </source>
</evidence>
<dbReference type="PROSITE" id="PS51687">
    <property type="entry name" value="SAM_MT_RNA_M5U"/>
    <property type="match status" value="1"/>
</dbReference>
<dbReference type="InterPro" id="IPR002792">
    <property type="entry name" value="TRAM_dom"/>
</dbReference>
<dbReference type="InterPro" id="IPR029063">
    <property type="entry name" value="SAM-dependent_MTases_sf"/>
</dbReference>
<feature type="domain" description="TRAM" evidence="6">
    <location>
        <begin position="1"/>
        <end position="59"/>
    </location>
</feature>
<dbReference type="SUPFAM" id="SSF53335">
    <property type="entry name" value="S-adenosyl-L-methionine-dependent methyltransferases"/>
    <property type="match status" value="1"/>
</dbReference>
<dbReference type="Pfam" id="PF05958">
    <property type="entry name" value="tRNA_U5-meth_tr"/>
    <property type="match status" value="1"/>
</dbReference>
<evidence type="ECO:0000259" key="6">
    <source>
        <dbReference type="PROSITE" id="PS50926"/>
    </source>
</evidence>
<evidence type="ECO:0000313" key="8">
    <source>
        <dbReference type="Proteomes" id="UP000179243"/>
    </source>
</evidence>
<dbReference type="PROSITE" id="PS01231">
    <property type="entry name" value="TRMA_2"/>
    <property type="match status" value="1"/>
</dbReference>
<feature type="binding site" evidence="4">
    <location>
        <position position="377"/>
    </location>
    <ligand>
        <name>S-adenosyl-L-methionine</name>
        <dbReference type="ChEBI" id="CHEBI:59789"/>
    </ligand>
</feature>
<dbReference type="FunFam" id="2.40.50.140:FF:000097">
    <property type="entry name" value="23S rRNA (uracil(1939)-C(5))-methyltransferase RlmD"/>
    <property type="match status" value="1"/>
</dbReference>
<keyword evidence="1 4" id="KW-0489">Methyltransferase</keyword>
<proteinExistence type="inferred from homology"/>
<feature type="binding site" evidence="4">
    <location>
        <position position="283"/>
    </location>
    <ligand>
        <name>S-adenosyl-L-methionine</name>
        <dbReference type="ChEBI" id="CHEBI:59789"/>
    </ligand>
</feature>
<dbReference type="InterPro" id="IPR010280">
    <property type="entry name" value="U5_MeTrfase_fam"/>
</dbReference>
<evidence type="ECO:0000256" key="2">
    <source>
        <dbReference type="ARBA" id="ARBA00022679"/>
    </source>
</evidence>
<dbReference type="Gene3D" id="3.40.50.150">
    <property type="entry name" value="Vaccinia Virus protein VP39"/>
    <property type="match status" value="1"/>
</dbReference>
<protein>
    <submittedName>
        <fullName evidence="7">23S rRNA (Uracil-5-)-methyltransferase RumA</fullName>
    </submittedName>
</protein>
<dbReference type="Pfam" id="PF01938">
    <property type="entry name" value="TRAM"/>
    <property type="match status" value="1"/>
</dbReference>
<evidence type="ECO:0000256" key="3">
    <source>
        <dbReference type="ARBA" id="ARBA00022691"/>
    </source>
</evidence>
<feature type="binding site" evidence="4">
    <location>
        <position position="312"/>
    </location>
    <ligand>
        <name>S-adenosyl-L-methionine</name>
        <dbReference type="ChEBI" id="CHEBI:59789"/>
    </ligand>
</feature>
<comment type="caution">
    <text evidence="7">The sequence shown here is derived from an EMBL/GenBank/DDBJ whole genome shotgun (WGS) entry which is preliminary data.</text>
</comment>
<dbReference type="CDD" id="cd02440">
    <property type="entry name" value="AdoMet_MTases"/>
    <property type="match status" value="1"/>
</dbReference>
<reference evidence="7 8" key="1">
    <citation type="journal article" date="2016" name="Nat. Commun.">
        <title>Thousands of microbial genomes shed light on interconnected biogeochemical processes in an aquifer system.</title>
        <authorList>
            <person name="Anantharaman K."/>
            <person name="Brown C.T."/>
            <person name="Hug L.A."/>
            <person name="Sharon I."/>
            <person name="Castelle C.J."/>
            <person name="Probst A.J."/>
            <person name="Thomas B.C."/>
            <person name="Singh A."/>
            <person name="Wilkins M.J."/>
            <person name="Karaoz U."/>
            <person name="Brodie E.L."/>
            <person name="Williams K.H."/>
            <person name="Hubbard S.S."/>
            <person name="Banfield J.F."/>
        </authorList>
    </citation>
    <scope>NUCLEOTIDE SEQUENCE [LARGE SCALE GENOMIC DNA]</scope>
</reference>
<dbReference type="AlphaFoldDB" id="A0A1F7FJJ2"/>
<name>A0A1F7FJJ2_UNCRA</name>
<dbReference type="FunFam" id="3.40.50.150:FF:000009">
    <property type="entry name" value="23S rRNA (Uracil(1939)-C(5))-methyltransferase RlmD"/>
    <property type="match status" value="1"/>
</dbReference>
<accession>A0A1F7FJJ2</accession>
<dbReference type="GO" id="GO:0070041">
    <property type="term" value="F:rRNA (uridine-C5-)-methyltransferase activity"/>
    <property type="evidence" value="ECO:0007669"/>
    <property type="project" value="TreeGrafter"/>
</dbReference>
<dbReference type="InterPro" id="IPR030391">
    <property type="entry name" value="MeTrfase_TrmA_CS"/>
</dbReference>
<feature type="binding site" evidence="4">
    <location>
        <position position="333"/>
    </location>
    <ligand>
        <name>S-adenosyl-L-methionine</name>
        <dbReference type="ChEBI" id="CHEBI:59789"/>
    </ligand>
</feature>
<feature type="active site" evidence="5">
    <location>
        <position position="404"/>
    </location>
</feature>
<dbReference type="InterPro" id="IPR030390">
    <property type="entry name" value="MeTrfase_TrmA_AS"/>
</dbReference>
<organism evidence="7 8">
    <name type="scientific">Candidatus Raymondbacteria bacterium RIFOXYD12_FULL_49_13</name>
    <dbReference type="NCBI Taxonomy" id="1817890"/>
    <lineage>
        <taxon>Bacteria</taxon>
        <taxon>Raymondiibacteriota</taxon>
    </lineage>
</organism>
<keyword evidence="2 4" id="KW-0808">Transferase</keyword>